<evidence type="ECO:0000259" key="9">
    <source>
        <dbReference type="PROSITE" id="PS51192"/>
    </source>
</evidence>
<dbReference type="InterPro" id="IPR027417">
    <property type="entry name" value="P-loop_NTPase"/>
</dbReference>
<feature type="short sequence motif" description="Q motif" evidence="6">
    <location>
        <begin position="2"/>
        <end position="30"/>
    </location>
</feature>
<dbReference type="GO" id="GO:0004386">
    <property type="term" value="F:helicase activity"/>
    <property type="evidence" value="ECO:0007669"/>
    <property type="project" value="UniProtKB-KW"/>
</dbReference>
<dbReference type="CDD" id="cd18787">
    <property type="entry name" value="SF2_C_DEAD"/>
    <property type="match status" value="1"/>
</dbReference>
<dbReference type="CDD" id="cd00268">
    <property type="entry name" value="DEADc"/>
    <property type="match status" value="1"/>
</dbReference>
<evidence type="ECO:0000256" key="1">
    <source>
        <dbReference type="ARBA" id="ARBA00022741"/>
    </source>
</evidence>
<comment type="caution">
    <text evidence="12">The sequence shown here is derived from an EMBL/GenBank/DDBJ whole genome shotgun (WGS) entry which is preliminary data.</text>
</comment>
<dbReference type="RefSeq" id="WP_320508505.1">
    <property type="nucleotide sequence ID" value="NZ_JAXCLW010000002.1"/>
</dbReference>
<feature type="domain" description="DEAD-box RNA helicase Q" evidence="11">
    <location>
        <begin position="2"/>
        <end position="30"/>
    </location>
</feature>
<evidence type="ECO:0000256" key="6">
    <source>
        <dbReference type="PROSITE-ProRule" id="PRU00552"/>
    </source>
</evidence>
<dbReference type="Pfam" id="PF00271">
    <property type="entry name" value="Helicase_C"/>
    <property type="match status" value="1"/>
</dbReference>
<dbReference type="SMART" id="SM00487">
    <property type="entry name" value="DEXDc"/>
    <property type="match status" value="1"/>
</dbReference>
<evidence type="ECO:0000313" key="13">
    <source>
        <dbReference type="Proteomes" id="UP001279642"/>
    </source>
</evidence>
<dbReference type="SMART" id="SM00490">
    <property type="entry name" value="HELICc"/>
    <property type="match status" value="1"/>
</dbReference>
<dbReference type="PANTHER" id="PTHR47959:SF13">
    <property type="entry name" value="ATP-DEPENDENT RNA HELICASE RHLE"/>
    <property type="match status" value="1"/>
</dbReference>
<comment type="similarity">
    <text evidence="5 7">Belongs to the DEAD box helicase family.</text>
</comment>
<keyword evidence="3 7" id="KW-0347">Helicase</keyword>
<dbReference type="PROSITE" id="PS51194">
    <property type="entry name" value="HELICASE_CTER"/>
    <property type="match status" value="1"/>
</dbReference>
<evidence type="ECO:0000256" key="5">
    <source>
        <dbReference type="ARBA" id="ARBA00038437"/>
    </source>
</evidence>
<dbReference type="PROSITE" id="PS00039">
    <property type="entry name" value="DEAD_ATP_HELICASE"/>
    <property type="match status" value="1"/>
</dbReference>
<reference evidence="12 13" key="1">
    <citation type="journal article" date="2016" name="Antonie Van Leeuwenhoek">
        <title>Dongia soli sp. nov., isolated from soil from Dokdo, Korea.</title>
        <authorList>
            <person name="Kim D.U."/>
            <person name="Lee H."/>
            <person name="Kim H."/>
            <person name="Kim S.G."/>
            <person name="Ka J.O."/>
        </authorList>
    </citation>
    <scope>NUCLEOTIDE SEQUENCE [LARGE SCALE GENOMIC DNA]</scope>
    <source>
        <strain evidence="12 13">D78</strain>
    </source>
</reference>
<gene>
    <name evidence="12" type="ORF">SMD27_11500</name>
</gene>
<keyword evidence="4 7" id="KW-0067">ATP-binding</keyword>
<feature type="domain" description="Helicase ATP-binding" evidence="9">
    <location>
        <begin position="33"/>
        <end position="208"/>
    </location>
</feature>
<keyword evidence="1 7" id="KW-0547">Nucleotide-binding</keyword>
<evidence type="ECO:0000259" key="11">
    <source>
        <dbReference type="PROSITE" id="PS51195"/>
    </source>
</evidence>
<dbReference type="InterPro" id="IPR000629">
    <property type="entry name" value="RNA-helicase_DEAD-box_CS"/>
</dbReference>
<dbReference type="PROSITE" id="PS51195">
    <property type="entry name" value="Q_MOTIF"/>
    <property type="match status" value="1"/>
</dbReference>
<feature type="region of interest" description="Disordered" evidence="8">
    <location>
        <begin position="373"/>
        <end position="578"/>
    </location>
</feature>
<dbReference type="SUPFAM" id="SSF52540">
    <property type="entry name" value="P-loop containing nucleoside triphosphate hydrolases"/>
    <property type="match status" value="1"/>
</dbReference>
<dbReference type="InterPro" id="IPR011545">
    <property type="entry name" value="DEAD/DEAH_box_helicase_dom"/>
</dbReference>
<keyword evidence="13" id="KW-1185">Reference proteome</keyword>
<evidence type="ECO:0000313" key="12">
    <source>
        <dbReference type="EMBL" id="MDY0883471.1"/>
    </source>
</evidence>
<evidence type="ECO:0000256" key="2">
    <source>
        <dbReference type="ARBA" id="ARBA00022801"/>
    </source>
</evidence>
<dbReference type="InterPro" id="IPR014014">
    <property type="entry name" value="RNA_helicase_DEAD_Q_motif"/>
</dbReference>
<dbReference type="InterPro" id="IPR001650">
    <property type="entry name" value="Helicase_C-like"/>
</dbReference>
<name>A0ABU5EAU5_9PROT</name>
<protein>
    <submittedName>
        <fullName evidence="12">DEAD/DEAH box helicase</fullName>
    </submittedName>
</protein>
<evidence type="ECO:0000256" key="7">
    <source>
        <dbReference type="RuleBase" id="RU000492"/>
    </source>
</evidence>
<dbReference type="Gene3D" id="3.40.50.300">
    <property type="entry name" value="P-loop containing nucleotide triphosphate hydrolases"/>
    <property type="match status" value="2"/>
</dbReference>
<accession>A0ABU5EAU5</accession>
<feature type="compositionally biased region" description="Basic and acidic residues" evidence="8">
    <location>
        <begin position="417"/>
        <end position="469"/>
    </location>
</feature>
<feature type="compositionally biased region" description="Basic and acidic residues" evidence="8">
    <location>
        <begin position="480"/>
        <end position="526"/>
    </location>
</feature>
<dbReference type="PANTHER" id="PTHR47959">
    <property type="entry name" value="ATP-DEPENDENT RNA HELICASE RHLE-RELATED"/>
    <property type="match status" value="1"/>
</dbReference>
<dbReference type="Proteomes" id="UP001279642">
    <property type="component" value="Unassembled WGS sequence"/>
</dbReference>
<evidence type="ECO:0000256" key="4">
    <source>
        <dbReference type="ARBA" id="ARBA00022840"/>
    </source>
</evidence>
<dbReference type="Pfam" id="PF00270">
    <property type="entry name" value="DEAD"/>
    <property type="match status" value="1"/>
</dbReference>
<dbReference type="InterPro" id="IPR014001">
    <property type="entry name" value="Helicase_ATP-bd"/>
</dbReference>
<organism evidence="12 13">
    <name type="scientific">Dongia soli</name>
    <dbReference type="NCBI Taxonomy" id="600628"/>
    <lineage>
        <taxon>Bacteria</taxon>
        <taxon>Pseudomonadati</taxon>
        <taxon>Pseudomonadota</taxon>
        <taxon>Alphaproteobacteria</taxon>
        <taxon>Rhodospirillales</taxon>
        <taxon>Dongiaceae</taxon>
        <taxon>Dongia</taxon>
    </lineage>
</organism>
<feature type="domain" description="Helicase C-terminal" evidence="10">
    <location>
        <begin position="219"/>
        <end position="379"/>
    </location>
</feature>
<evidence type="ECO:0000259" key="10">
    <source>
        <dbReference type="PROSITE" id="PS51194"/>
    </source>
</evidence>
<sequence length="578" mass="64543">MTTFNDLGLIAPLMQALTEENYTTPTPIQAQSIPHLLAGRDLLGLAQTGTGKTAAFTLPTLQRLMEKKARPAAKSTRVLILCPTRELAVQIQESIRTYGRHLPVRSTMIFGGVTQFSQVRAMQRGVDLLVATPGRLRDLINQGHVDLKGVEVLILDEADRMLDMGFLPEIRKLVALVPKERQTLLFSATMPREITDLAYSLLNNPERVEVAPVSSTAERVEQRLYHVAKNNKRALLAHVLRTNQVDRALIFARTKHGADRIAQNLEKDGFETAVIHGNKSQNARQRAIGDLKSGRLNLLIATDIAARGIDIDGVTHVINVDLPNEPESYVHRIGRTARAGASGIALSFCDAEERAFLRDIEKITRQQIPVVEDHPYTGDLPPLNVIGPKPKRGGGGRSEGRQDRAPRPGQAQRKRQTSREDRAAVAAELDHSDIRREPRRDNSRSDEPRRDNRQERRDSGNRHGGDRANRHLSQPAAMIRELEAREERRSHGQSRDGQRDGQSRDGRRQETRGTESRHGEGRNREDRHHHHAGKGGKPGNRNHRQDGQQRGPRNAGANKPKQQGGGQRLKRNEGNHAR</sequence>
<evidence type="ECO:0000256" key="3">
    <source>
        <dbReference type="ARBA" id="ARBA00022806"/>
    </source>
</evidence>
<dbReference type="InterPro" id="IPR050079">
    <property type="entry name" value="DEAD_box_RNA_helicase"/>
</dbReference>
<evidence type="ECO:0000256" key="8">
    <source>
        <dbReference type="SAM" id="MobiDB-lite"/>
    </source>
</evidence>
<keyword evidence="2 7" id="KW-0378">Hydrolase</keyword>
<proteinExistence type="inferred from homology"/>
<dbReference type="InterPro" id="IPR044742">
    <property type="entry name" value="DEAD/DEAH_RhlB"/>
</dbReference>
<dbReference type="EMBL" id="JAXCLW010000002">
    <property type="protein sequence ID" value="MDY0883471.1"/>
    <property type="molecule type" value="Genomic_DNA"/>
</dbReference>
<dbReference type="PROSITE" id="PS51192">
    <property type="entry name" value="HELICASE_ATP_BIND_1"/>
    <property type="match status" value="1"/>
</dbReference>